<evidence type="ECO:0000256" key="3">
    <source>
        <dbReference type="ARBA" id="ARBA00022737"/>
    </source>
</evidence>
<keyword evidence="4" id="KW-0802">TPR repeat</keyword>
<comment type="caution">
    <text evidence="5">The sequence shown here is derived from an EMBL/GenBank/DDBJ whole genome shotgun (WGS) entry which is preliminary data.</text>
</comment>
<reference evidence="5" key="1">
    <citation type="submission" date="2020-05" db="EMBL/GenBank/DDBJ databases">
        <title>Sulfur intermediates as new biogeochemical hubs in an aquatic model microbial ecosystem.</title>
        <authorList>
            <person name="Vigneron A."/>
        </authorList>
    </citation>
    <scope>NUCLEOTIDE SEQUENCE</scope>
    <source>
        <strain evidence="5">Bin.250</strain>
    </source>
</reference>
<sequence length="412" mass="45460">MHQAKDTLGNAYTVSHDASVTQMAHIIDAYLGSQATVMPLLDELLLTEPSMPMAICLRTYLLKLGSDPRLATPIQRGLDSLTALADSLNPREKMHLQALTSWVGNQLLATVETLEAILASYPRDMLALRLAHYLHFYAGSANNMRASVTRSLNNWAPADPYYGYLLGMHSFGLEESGDYTQAEAYGKQAIDCNPADIWAAHAVTHVFQMQERFAEGIQWIDSLVPHWDEANGFVYHLHWHKALCHLGMRDNEGALSIYDAHLAGAVDDDFYLDTCNAASLLWRLEILGVDVGQRWQALQAISAARVSDSELIFSTLHYLMAPARLNDQATIDRALKSLLAWSQANTTQGDICREVGLPIANALINIGKGDARQAANDLSAVADQIYLIGGSHAQRDLFTQIQHFSASQSHPH</sequence>
<dbReference type="Gene3D" id="1.25.40.10">
    <property type="entry name" value="Tetratricopeptide repeat domain"/>
    <property type="match status" value="1"/>
</dbReference>
<evidence type="ECO:0000256" key="4">
    <source>
        <dbReference type="ARBA" id="ARBA00022803"/>
    </source>
</evidence>
<proteinExistence type="inferred from homology"/>
<dbReference type="CDD" id="cd05804">
    <property type="entry name" value="StaR_like"/>
    <property type="match status" value="1"/>
</dbReference>
<dbReference type="PANTHER" id="PTHR16263">
    <property type="entry name" value="TETRATRICOPEPTIDE REPEAT PROTEIN 38"/>
    <property type="match status" value="1"/>
</dbReference>
<organism evidence="5 6">
    <name type="scientific">SAR86 cluster bacterium</name>
    <dbReference type="NCBI Taxonomy" id="2030880"/>
    <lineage>
        <taxon>Bacteria</taxon>
        <taxon>Pseudomonadati</taxon>
        <taxon>Pseudomonadota</taxon>
        <taxon>Gammaproteobacteria</taxon>
        <taxon>SAR86 cluster</taxon>
    </lineage>
</organism>
<keyword evidence="3" id="KW-0677">Repeat</keyword>
<comment type="similarity">
    <text evidence="1">Belongs to the TTC38 family.</text>
</comment>
<dbReference type="InterPro" id="IPR011990">
    <property type="entry name" value="TPR-like_helical_dom_sf"/>
</dbReference>
<dbReference type="SUPFAM" id="SSF48452">
    <property type="entry name" value="TPR-like"/>
    <property type="match status" value="1"/>
</dbReference>
<protein>
    <recommendedName>
        <fullName evidence="2">Tetratricopeptide repeat protein 38</fullName>
    </recommendedName>
</protein>
<dbReference type="Proteomes" id="UP000754644">
    <property type="component" value="Unassembled WGS sequence"/>
</dbReference>
<name>A0A973A9B4_9GAMM</name>
<evidence type="ECO:0000256" key="2">
    <source>
        <dbReference type="ARBA" id="ARBA00019992"/>
    </source>
</evidence>
<evidence type="ECO:0000313" key="5">
    <source>
        <dbReference type="EMBL" id="NQV65608.1"/>
    </source>
</evidence>
<evidence type="ECO:0000256" key="1">
    <source>
        <dbReference type="ARBA" id="ARBA00005857"/>
    </source>
</evidence>
<evidence type="ECO:0000313" key="6">
    <source>
        <dbReference type="Proteomes" id="UP000754644"/>
    </source>
</evidence>
<gene>
    <name evidence="5" type="ORF">HQ497_09605</name>
</gene>
<accession>A0A973A9B4</accession>
<dbReference type="EMBL" id="JABMOJ010000357">
    <property type="protein sequence ID" value="NQV65608.1"/>
    <property type="molecule type" value="Genomic_DNA"/>
</dbReference>
<dbReference type="InterPro" id="IPR033891">
    <property type="entry name" value="TTC38"/>
</dbReference>
<dbReference type="AlphaFoldDB" id="A0A973A9B4"/>
<dbReference type="PANTHER" id="PTHR16263:SF4">
    <property type="entry name" value="TETRATRICOPEPTIDE REPEAT PROTEIN 38"/>
    <property type="match status" value="1"/>
</dbReference>